<organism evidence="3">
    <name type="scientific">Anthurium amnicola</name>
    <dbReference type="NCBI Taxonomy" id="1678845"/>
    <lineage>
        <taxon>Eukaryota</taxon>
        <taxon>Viridiplantae</taxon>
        <taxon>Streptophyta</taxon>
        <taxon>Embryophyta</taxon>
        <taxon>Tracheophyta</taxon>
        <taxon>Spermatophyta</taxon>
        <taxon>Magnoliopsida</taxon>
        <taxon>Liliopsida</taxon>
        <taxon>Araceae</taxon>
        <taxon>Pothoideae</taxon>
        <taxon>Potheae</taxon>
        <taxon>Anthurium</taxon>
    </lineage>
</organism>
<reference evidence="3" key="1">
    <citation type="submission" date="2015-07" db="EMBL/GenBank/DDBJ databases">
        <title>Transcriptome Assembly of Anthurium amnicola.</title>
        <authorList>
            <person name="Suzuki J."/>
        </authorList>
    </citation>
    <scope>NUCLEOTIDE SEQUENCE</scope>
</reference>
<dbReference type="EMBL" id="GDJX01027792">
    <property type="protein sequence ID" value="JAT40144.1"/>
    <property type="molecule type" value="Transcribed_RNA"/>
</dbReference>
<feature type="non-terminal residue" evidence="3">
    <location>
        <position position="1"/>
    </location>
</feature>
<feature type="compositionally biased region" description="Low complexity" evidence="1">
    <location>
        <begin position="79"/>
        <end position="90"/>
    </location>
</feature>
<evidence type="ECO:0000259" key="2">
    <source>
        <dbReference type="Pfam" id="PF10213"/>
    </source>
</evidence>
<dbReference type="GO" id="GO:0005763">
    <property type="term" value="C:mitochondrial small ribosomal subunit"/>
    <property type="evidence" value="ECO:0007669"/>
    <property type="project" value="TreeGrafter"/>
</dbReference>
<feature type="domain" description="Small ribosomal subunit protein mS35 mitochondrial conserved" evidence="2">
    <location>
        <begin position="356"/>
        <end position="431"/>
    </location>
</feature>
<dbReference type="InterPro" id="IPR039848">
    <property type="entry name" value="Ribosomal_mS35_mt"/>
</dbReference>
<evidence type="ECO:0000313" key="3">
    <source>
        <dbReference type="EMBL" id="JAT40144.1"/>
    </source>
</evidence>
<proteinExistence type="predicted"/>
<feature type="region of interest" description="Disordered" evidence="1">
    <location>
        <begin position="1"/>
        <end position="21"/>
    </location>
</feature>
<sequence>VNANPIDPVACASSSPGQNPKTFPWFTAMRGALRLLLREGHRHHRRFLPAAPRRRLHQLSHPLHPRTPPKRIASAFPPSSLSHFRFSTSSPDGGGEISSPPPDAESPSAAAASDSKEVTMDSAAGLVEDVSNAELKQRIEKYFKGDEEALPSIMEAILRRKLSGKHEETDDELMEELRMQPLQDVKDREFHEDFEELYSTDEEIPDLYNARNYVEQKMVKDEYFNMDERKWDEMVQEAIEKGFGKDTSECERILEDMLKWDSLLPDEIKQKVEVRFHELGDRCESGELQPEDAYELFKEFEDKMVLECAAMMEAKESTEEQAFVDRGRKEEPDDPPGEGPILRWETRAVFAPGGDSWHPKNRKVKLSVTVKELGLSRHAFRRLREVVGKRYHPGRDELVLISERFEHREENRKDCLRTLYALIDDARKADKLVEETRNSYVKDRLRANPQFMERMRTKLTKMNASSLPAPL</sequence>
<dbReference type="PANTHER" id="PTHR13490:SF0">
    <property type="entry name" value="SMALL RIBOSOMAL SUBUNIT PROTEIN MS35"/>
    <property type="match status" value="1"/>
</dbReference>
<dbReference type="PANTHER" id="PTHR13490">
    <property type="entry name" value="MITOCHONDRIAL 28S RIBOSOMAL PROTEIN S28"/>
    <property type="match status" value="1"/>
</dbReference>
<accession>A0A1D1XCJ2</accession>
<feature type="compositionally biased region" description="Basic and acidic residues" evidence="1">
    <location>
        <begin position="317"/>
        <end position="331"/>
    </location>
</feature>
<dbReference type="GO" id="GO:0032543">
    <property type="term" value="P:mitochondrial translation"/>
    <property type="evidence" value="ECO:0007669"/>
    <property type="project" value="InterPro"/>
</dbReference>
<dbReference type="FunFam" id="3.30.160.20:FF:000055">
    <property type="entry name" value="Ribosomal protein S24/S35"/>
    <property type="match status" value="1"/>
</dbReference>
<dbReference type="InterPro" id="IPR019349">
    <property type="entry name" value="Ribosomal_mS35_mit"/>
</dbReference>
<protein>
    <submittedName>
        <fullName evidence="3">37S ribosomal protein S24, mitochondrial</fullName>
    </submittedName>
</protein>
<keyword evidence="3" id="KW-0687">Ribonucleoprotein</keyword>
<evidence type="ECO:0000256" key="1">
    <source>
        <dbReference type="SAM" id="MobiDB-lite"/>
    </source>
</evidence>
<dbReference type="Gene3D" id="3.30.160.20">
    <property type="match status" value="1"/>
</dbReference>
<feature type="region of interest" description="Disordered" evidence="1">
    <location>
        <begin position="317"/>
        <end position="341"/>
    </location>
</feature>
<dbReference type="GO" id="GO:0003735">
    <property type="term" value="F:structural constituent of ribosome"/>
    <property type="evidence" value="ECO:0007669"/>
    <property type="project" value="InterPro"/>
</dbReference>
<dbReference type="AlphaFoldDB" id="A0A1D1XCJ2"/>
<keyword evidence="3" id="KW-0689">Ribosomal protein</keyword>
<feature type="compositionally biased region" description="Basic residues" evidence="1">
    <location>
        <begin position="46"/>
        <end position="69"/>
    </location>
</feature>
<feature type="compositionally biased region" description="Polar residues" evidence="1">
    <location>
        <begin position="12"/>
        <end position="21"/>
    </location>
</feature>
<name>A0A1D1XCJ2_9ARAE</name>
<dbReference type="Pfam" id="PF10213">
    <property type="entry name" value="MRP-S28"/>
    <property type="match status" value="1"/>
</dbReference>
<feature type="region of interest" description="Disordered" evidence="1">
    <location>
        <begin position="46"/>
        <end position="119"/>
    </location>
</feature>
<gene>
    <name evidence="3" type="primary">RSM24_0</name>
    <name evidence="3" type="ORF">g.25761</name>
</gene>